<organism evidence="3 4">
    <name type="scientific">Falsibacillus albus</name>
    <dbReference type="NCBI Taxonomy" id="2478915"/>
    <lineage>
        <taxon>Bacteria</taxon>
        <taxon>Bacillati</taxon>
        <taxon>Bacillota</taxon>
        <taxon>Bacilli</taxon>
        <taxon>Bacillales</taxon>
        <taxon>Bacillaceae</taxon>
        <taxon>Falsibacillus</taxon>
    </lineage>
</organism>
<proteinExistence type="predicted"/>
<name>A0A3L7JY63_9BACI</name>
<dbReference type="EMBL" id="RCVZ01000009">
    <property type="protein sequence ID" value="RLQ94621.1"/>
    <property type="molecule type" value="Genomic_DNA"/>
</dbReference>
<gene>
    <name evidence="3" type="ORF">D9X91_13890</name>
</gene>
<evidence type="ECO:0000256" key="1">
    <source>
        <dbReference type="SAM" id="MobiDB-lite"/>
    </source>
</evidence>
<evidence type="ECO:0000313" key="4">
    <source>
        <dbReference type="Proteomes" id="UP000276770"/>
    </source>
</evidence>
<reference evidence="3 4" key="1">
    <citation type="submission" date="2018-10" db="EMBL/GenBank/DDBJ databases">
        <title>Falsibacillus sp. genome draft.</title>
        <authorList>
            <person name="Shi S."/>
        </authorList>
    </citation>
    <scope>NUCLEOTIDE SEQUENCE [LARGE SCALE GENOMIC DNA]</scope>
    <source>
        <strain evidence="3 4">GY 10110</strain>
    </source>
</reference>
<dbReference type="PROSITE" id="PS51257">
    <property type="entry name" value="PROKAR_LIPOPROTEIN"/>
    <property type="match status" value="1"/>
</dbReference>
<dbReference type="RefSeq" id="WP_121681234.1">
    <property type="nucleotide sequence ID" value="NZ_RCVZ01000009.1"/>
</dbReference>
<feature type="region of interest" description="Disordered" evidence="1">
    <location>
        <begin position="26"/>
        <end position="74"/>
    </location>
</feature>
<dbReference type="AlphaFoldDB" id="A0A3L7JY63"/>
<dbReference type="Proteomes" id="UP000276770">
    <property type="component" value="Unassembled WGS sequence"/>
</dbReference>
<feature type="signal peptide" evidence="2">
    <location>
        <begin position="1"/>
        <end position="24"/>
    </location>
</feature>
<evidence type="ECO:0000256" key="2">
    <source>
        <dbReference type="SAM" id="SignalP"/>
    </source>
</evidence>
<dbReference type="OrthoDB" id="2138638at2"/>
<sequence>MIIKKPIILLIMSLVVIMSACSHTSNSTASKSEQSSQSNTDSSKNTPSTTKTNSSGNNEDSTASADKTKSPTDSLFDPVIADAMEYVKDHTKISLMAPAKADFKPNVQYMSAKATADQKSYSVNLISTDKPIPLNSPTLSSVEYDDMNKLIGRFSATAYSSPEDAKAQLHKSYEGDIAPAYQPPPDSESTKVDLGHGITGTAYSSFPMVEWNEGKWTLQVWDGTLEQDIQEAQKIVAFLDTNLLPPTDGVFGENLAGDGQHTTAAWAYGNTVYSTFSYQSGLMAAEMAAASRVYPDGQSMGRN</sequence>
<evidence type="ECO:0000313" key="3">
    <source>
        <dbReference type="EMBL" id="RLQ94621.1"/>
    </source>
</evidence>
<comment type="caution">
    <text evidence="3">The sequence shown here is derived from an EMBL/GenBank/DDBJ whole genome shotgun (WGS) entry which is preliminary data.</text>
</comment>
<keyword evidence="4" id="KW-1185">Reference proteome</keyword>
<feature type="chain" id="PRO_5039684686" evidence="2">
    <location>
        <begin position="25"/>
        <end position="303"/>
    </location>
</feature>
<feature type="compositionally biased region" description="Low complexity" evidence="1">
    <location>
        <begin position="26"/>
        <end position="58"/>
    </location>
</feature>
<accession>A0A3L7JY63</accession>
<keyword evidence="2" id="KW-0732">Signal</keyword>
<protein>
    <submittedName>
        <fullName evidence="3">Uncharacterized protein</fullName>
    </submittedName>
</protein>